<evidence type="ECO:0000256" key="1">
    <source>
        <dbReference type="SAM" id="Phobius"/>
    </source>
</evidence>
<keyword evidence="1" id="KW-1133">Transmembrane helix</keyword>
<gene>
    <name evidence="2" type="ORF">ACFSR1_12680</name>
</gene>
<sequence length="159" mass="18226">MKNVICKQERALKAKILVAIVLSFSFMMLFFGSEPLTPRILLFTGSLLVFGFGVSYKINKDFNNEKLFSVFGLVLYRAKLDLEFPDYISVFSGSFSLNNEWATVSALGTKERHEKIVVRFFTDNRKVTVYKTNTYNAAFEKARELSDLLSVEIYDTTKL</sequence>
<comment type="caution">
    <text evidence="2">The sequence shown here is derived from an EMBL/GenBank/DDBJ whole genome shotgun (WGS) entry which is preliminary data.</text>
</comment>
<organism evidence="2 3">
    <name type="scientific">Aquimarina rubra</name>
    <dbReference type="NCBI Taxonomy" id="1920033"/>
    <lineage>
        <taxon>Bacteria</taxon>
        <taxon>Pseudomonadati</taxon>
        <taxon>Bacteroidota</taxon>
        <taxon>Flavobacteriia</taxon>
        <taxon>Flavobacteriales</taxon>
        <taxon>Flavobacteriaceae</taxon>
        <taxon>Aquimarina</taxon>
    </lineage>
</organism>
<keyword evidence="3" id="KW-1185">Reference proteome</keyword>
<evidence type="ECO:0000313" key="3">
    <source>
        <dbReference type="Proteomes" id="UP001597319"/>
    </source>
</evidence>
<name>A0ABW5LI52_9FLAO</name>
<accession>A0ABW5LI52</accession>
<keyword evidence="1" id="KW-0812">Transmembrane</keyword>
<reference evidence="3" key="1">
    <citation type="journal article" date="2019" name="Int. J. Syst. Evol. Microbiol.">
        <title>The Global Catalogue of Microorganisms (GCM) 10K type strain sequencing project: providing services to taxonomists for standard genome sequencing and annotation.</title>
        <authorList>
            <consortium name="The Broad Institute Genomics Platform"/>
            <consortium name="The Broad Institute Genome Sequencing Center for Infectious Disease"/>
            <person name="Wu L."/>
            <person name="Ma J."/>
        </authorList>
    </citation>
    <scope>NUCLEOTIDE SEQUENCE [LARGE SCALE GENOMIC DNA]</scope>
    <source>
        <strain evidence="3">KCTC 52274</strain>
    </source>
</reference>
<dbReference type="EMBL" id="JBHULE010000019">
    <property type="protein sequence ID" value="MFD2563526.1"/>
    <property type="molecule type" value="Genomic_DNA"/>
</dbReference>
<evidence type="ECO:0000313" key="2">
    <source>
        <dbReference type="EMBL" id="MFD2563526.1"/>
    </source>
</evidence>
<dbReference type="RefSeq" id="WP_378293026.1">
    <property type="nucleotide sequence ID" value="NZ_JBHULE010000019.1"/>
</dbReference>
<keyword evidence="1" id="KW-0472">Membrane</keyword>
<dbReference type="Proteomes" id="UP001597319">
    <property type="component" value="Unassembled WGS sequence"/>
</dbReference>
<proteinExistence type="predicted"/>
<feature type="transmembrane region" description="Helical" evidence="1">
    <location>
        <begin position="12"/>
        <end position="31"/>
    </location>
</feature>
<feature type="transmembrane region" description="Helical" evidence="1">
    <location>
        <begin position="37"/>
        <end position="56"/>
    </location>
</feature>
<protein>
    <submittedName>
        <fullName evidence="2">Uncharacterized protein</fullName>
    </submittedName>
</protein>